<dbReference type="RefSeq" id="WP_235724652.1">
    <property type="nucleotide sequence ID" value="NZ_JAKGCU010000016.1"/>
</dbReference>
<keyword evidence="3" id="KW-1185">Reference proteome</keyword>
<dbReference type="Proteomes" id="UP001108089">
    <property type="component" value="Unassembled WGS sequence"/>
</dbReference>
<evidence type="ECO:0000256" key="1">
    <source>
        <dbReference type="SAM" id="MobiDB-lite"/>
    </source>
</evidence>
<comment type="caution">
    <text evidence="2">The sequence shown here is derived from an EMBL/GenBank/DDBJ whole genome shotgun (WGS) entry which is preliminary data.</text>
</comment>
<evidence type="ECO:0000313" key="3">
    <source>
        <dbReference type="Proteomes" id="UP001108089"/>
    </source>
</evidence>
<evidence type="ECO:0000313" key="2">
    <source>
        <dbReference type="EMBL" id="MCF3939926.1"/>
    </source>
</evidence>
<dbReference type="EMBL" id="JAKGCU010000016">
    <property type="protein sequence ID" value="MCF3939926.1"/>
    <property type="molecule type" value="Genomic_DNA"/>
</dbReference>
<name>A0ABS9DLG8_9ACTN</name>
<feature type="compositionally biased region" description="Basic and acidic residues" evidence="1">
    <location>
        <begin position="87"/>
        <end position="98"/>
    </location>
</feature>
<feature type="region of interest" description="Disordered" evidence="1">
    <location>
        <begin position="69"/>
        <end position="111"/>
    </location>
</feature>
<gene>
    <name evidence="2" type="ORF">L1892_16235</name>
</gene>
<accession>A0ABS9DLG8</accession>
<reference evidence="2" key="1">
    <citation type="submission" date="2022-01" db="EMBL/GenBank/DDBJ databases">
        <title>Gordonia xiamenensis sp. nov., isolated from surface seawater in Xiamen.</title>
        <authorList>
            <person name="He Y.F."/>
        </authorList>
    </citation>
    <scope>NUCLEOTIDE SEQUENCE</scope>
    <source>
        <strain evidence="2">GW1C4-4</strain>
    </source>
</reference>
<sequence length="134" mass="15755">MTKSARIRNLIDKFAIPGHVCTISEIPDYRKGEHWQPACTCGWQHARGVPSKLDAVTVWNRIHVNLRRDEQENDRKRCPTPGKHRFKSQEKAEREMHQVWRSPRKQGKPLPSRTYLCPCGYWHTTSKALRQEAR</sequence>
<organism evidence="2 3">
    <name type="scientific">Gordonia tangerina</name>
    <dbReference type="NCBI Taxonomy" id="2911060"/>
    <lineage>
        <taxon>Bacteria</taxon>
        <taxon>Bacillati</taxon>
        <taxon>Actinomycetota</taxon>
        <taxon>Actinomycetes</taxon>
        <taxon>Mycobacteriales</taxon>
        <taxon>Gordoniaceae</taxon>
        <taxon>Gordonia</taxon>
    </lineage>
</organism>
<protein>
    <submittedName>
        <fullName evidence="2">Uncharacterized protein</fullName>
    </submittedName>
</protein>
<proteinExistence type="predicted"/>